<dbReference type="GO" id="GO:0005509">
    <property type="term" value="F:calcium ion binding"/>
    <property type="evidence" value="ECO:0007669"/>
    <property type="project" value="InterPro"/>
</dbReference>
<dbReference type="InterPro" id="IPR018511">
    <property type="entry name" value="Hemolysin-typ_Ca-bd_CS"/>
</dbReference>
<accession>A0AAN0Y2M5</accession>
<dbReference type="PRINTS" id="PR00313">
    <property type="entry name" value="CABNDNGRPT"/>
</dbReference>
<dbReference type="EMBL" id="CP016345">
    <property type="protein sequence ID" value="ANQ12958.1"/>
    <property type="molecule type" value="Genomic_DNA"/>
</dbReference>
<dbReference type="Pfam" id="PF00353">
    <property type="entry name" value="HemolysinCabind"/>
    <property type="match status" value="2"/>
</dbReference>
<reference evidence="4 5" key="1">
    <citation type="submission" date="2016-07" db="EMBL/GenBank/DDBJ databases">
        <title>Developing Vibrio natriegens as a novel, fast-growing host for biotechnology.</title>
        <authorList>
            <person name="Weinstock M.T."/>
            <person name="Hesek E.D."/>
            <person name="Wilson C.M."/>
            <person name="Gibson D.G."/>
        </authorList>
    </citation>
    <scope>NUCLEOTIDE SEQUENCE [LARGE SCALE GENOMIC DNA]</scope>
    <source>
        <strain evidence="4 5">ATCC 14048</strain>
    </source>
</reference>
<dbReference type="InterPro" id="IPR001343">
    <property type="entry name" value="Hemolysn_Ca-bd"/>
</dbReference>
<dbReference type="GeneID" id="70911932"/>
<keyword evidence="3" id="KW-0106">Calcium</keyword>
<comment type="subcellular location">
    <subcellularLocation>
        <location evidence="1">Secreted</location>
    </subcellularLocation>
</comment>
<dbReference type="InterPro" id="IPR011049">
    <property type="entry name" value="Serralysin-like_metalloprot_C"/>
</dbReference>
<evidence type="ECO:0000256" key="2">
    <source>
        <dbReference type="ARBA" id="ARBA00022525"/>
    </source>
</evidence>
<dbReference type="PANTHER" id="PTHR38340:SF1">
    <property type="entry name" value="S-LAYER PROTEIN"/>
    <property type="match status" value="1"/>
</dbReference>
<name>A0AAN0Y2M5_VIBNA</name>
<sequence length="236" mass="25331">MSNTALTLNWIFGTCDDDNMTGTKGTDTTDIFFGFGGKDNFVGFDGNDYVFGGWGEDSLFGGRGNDFISGGFGNDYLSGGLGNDSLYGGFGDDIIFDYSGNNFISGGWGNDTIVIGDGESVLSGGFGADSFVFTNRMAIGVPDQPVSSNEIEVIAEVLDFSIFSDKLVFDFGRDTNGDGIRDTFLDSAEDLDLSYNECGWAVFSSDEYNVEVTLNGVTSSYIDYADHKGIDLFEFA</sequence>
<evidence type="ECO:0000313" key="5">
    <source>
        <dbReference type="Proteomes" id="UP000092741"/>
    </source>
</evidence>
<evidence type="ECO:0000256" key="3">
    <source>
        <dbReference type="ARBA" id="ARBA00022837"/>
    </source>
</evidence>
<dbReference type="PROSITE" id="PS00330">
    <property type="entry name" value="HEMOLYSIN_CALCIUM"/>
    <property type="match status" value="3"/>
</dbReference>
<dbReference type="KEGG" id="vna:PN96_03950"/>
<evidence type="ECO:0000313" key="4">
    <source>
        <dbReference type="EMBL" id="ANQ12958.1"/>
    </source>
</evidence>
<keyword evidence="5" id="KW-1185">Reference proteome</keyword>
<dbReference type="AlphaFoldDB" id="A0AAN0Y2M5"/>
<dbReference type="Proteomes" id="UP000092741">
    <property type="component" value="Chromosome 1"/>
</dbReference>
<dbReference type="RefSeq" id="WP_020335566.1">
    <property type="nucleotide sequence ID" value="NZ_ATFJ01000037.1"/>
</dbReference>
<dbReference type="SUPFAM" id="SSF51120">
    <property type="entry name" value="beta-Roll"/>
    <property type="match status" value="1"/>
</dbReference>
<keyword evidence="2" id="KW-0964">Secreted</keyword>
<gene>
    <name evidence="4" type="ORF">BA890_09335</name>
</gene>
<dbReference type="GO" id="GO:0005576">
    <property type="term" value="C:extracellular region"/>
    <property type="evidence" value="ECO:0007669"/>
    <property type="project" value="UniProtKB-SubCell"/>
</dbReference>
<dbReference type="Gene3D" id="2.150.10.10">
    <property type="entry name" value="Serralysin-like metalloprotease, C-terminal"/>
    <property type="match status" value="2"/>
</dbReference>
<organism evidence="4 5">
    <name type="scientific">Vibrio natriegens NBRC 15636 = ATCC 14048 = DSM 759</name>
    <dbReference type="NCBI Taxonomy" id="1219067"/>
    <lineage>
        <taxon>Bacteria</taxon>
        <taxon>Pseudomonadati</taxon>
        <taxon>Pseudomonadota</taxon>
        <taxon>Gammaproteobacteria</taxon>
        <taxon>Vibrionales</taxon>
        <taxon>Vibrionaceae</taxon>
        <taxon>Vibrio</taxon>
    </lineage>
</organism>
<evidence type="ECO:0000256" key="1">
    <source>
        <dbReference type="ARBA" id="ARBA00004613"/>
    </source>
</evidence>
<dbReference type="PANTHER" id="PTHR38340">
    <property type="entry name" value="S-LAYER PROTEIN"/>
    <property type="match status" value="1"/>
</dbReference>
<protein>
    <submittedName>
        <fullName evidence="4">Hcalcium-binding protein</fullName>
    </submittedName>
</protein>
<proteinExistence type="predicted"/>
<dbReference type="InterPro" id="IPR050557">
    <property type="entry name" value="RTX_toxin/Mannuronan_C5-epim"/>
</dbReference>